<organism evidence="1 2">
    <name type="scientific">Ridgeia piscesae</name>
    <name type="common">Tubeworm</name>
    <dbReference type="NCBI Taxonomy" id="27915"/>
    <lineage>
        <taxon>Eukaryota</taxon>
        <taxon>Metazoa</taxon>
        <taxon>Spiralia</taxon>
        <taxon>Lophotrochozoa</taxon>
        <taxon>Annelida</taxon>
        <taxon>Polychaeta</taxon>
        <taxon>Sedentaria</taxon>
        <taxon>Canalipalpata</taxon>
        <taxon>Sabellida</taxon>
        <taxon>Siboglinidae</taxon>
        <taxon>Ridgeia</taxon>
    </lineage>
</organism>
<evidence type="ECO:0000313" key="1">
    <source>
        <dbReference type="EMBL" id="KAK2183948.1"/>
    </source>
</evidence>
<comment type="caution">
    <text evidence="1">The sequence shown here is derived from an EMBL/GenBank/DDBJ whole genome shotgun (WGS) entry which is preliminary data.</text>
</comment>
<dbReference type="Proteomes" id="UP001209878">
    <property type="component" value="Unassembled WGS sequence"/>
</dbReference>
<keyword evidence="2" id="KW-1185">Reference proteome</keyword>
<name>A0AAD9UC20_RIDPI</name>
<dbReference type="EMBL" id="JAODUO010000290">
    <property type="protein sequence ID" value="KAK2183948.1"/>
    <property type="molecule type" value="Genomic_DNA"/>
</dbReference>
<reference evidence="1" key="1">
    <citation type="journal article" date="2023" name="Mol. Biol. Evol.">
        <title>Third-Generation Sequencing Reveals the Adaptive Role of the Epigenome in Three Deep-Sea Polychaetes.</title>
        <authorList>
            <person name="Perez M."/>
            <person name="Aroh O."/>
            <person name="Sun Y."/>
            <person name="Lan Y."/>
            <person name="Juniper S.K."/>
            <person name="Young C.R."/>
            <person name="Angers B."/>
            <person name="Qian P.Y."/>
        </authorList>
    </citation>
    <scope>NUCLEOTIDE SEQUENCE</scope>
    <source>
        <strain evidence="1">R07B-5</strain>
    </source>
</reference>
<dbReference type="AlphaFoldDB" id="A0AAD9UC20"/>
<protein>
    <submittedName>
        <fullName evidence="1">Uncharacterized protein</fullName>
    </submittedName>
</protein>
<sequence length="114" mass="13086">MLEPYMTEEFIHSAFSAMNETVVGVKMIWNSYPTPPIEVITDTPRWSNLKVSSTLAVRDRWSWGGCDHVLLRVSTTIWDRRPGDAFTSASGDRQCRVDYHLSTLISVGCRHRRQ</sequence>
<accession>A0AAD9UC20</accession>
<gene>
    <name evidence="1" type="ORF">NP493_291g02019</name>
</gene>
<evidence type="ECO:0000313" key="2">
    <source>
        <dbReference type="Proteomes" id="UP001209878"/>
    </source>
</evidence>
<proteinExistence type="predicted"/>